<evidence type="ECO:0000313" key="3">
    <source>
        <dbReference type="Proteomes" id="UP000253940"/>
    </source>
</evidence>
<dbReference type="AlphaFoldDB" id="A0A345P793"/>
<evidence type="ECO:0000313" key="2">
    <source>
        <dbReference type="EMBL" id="AXI03152.1"/>
    </source>
</evidence>
<dbReference type="EMBL" id="CP031222">
    <property type="protein sequence ID" value="AXI03152.1"/>
    <property type="molecule type" value="Genomic_DNA"/>
</dbReference>
<sequence length="80" mass="9202">MSLEPNHSLQAHSHPSALERSRHVEHVLGQMREGLGDVTQYSSQELYDMISFFKEFCVSLEDQAMSQSPDENVPIRDELR</sequence>
<reference evidence="2 3" key="1">
    <citation type="submission" date="2018-07" db="EMBL/GenBank/DDBJ databases">
        <title>Genome sequencing of Moraxellaceae gen. HYN0046.</title>
        <authorList>
            <person name="Kim M."/>
            <person name="Yi H."/>
        </authorList>
    </citation>
    <scope>NUCLEOTIDE SEQUENCE [LARGE SCALE GENOMIC DNA]</scope>
    <source>
        <strain evidence="2 3">HYN0046</strain>
    </source>
</reference>
<gene>
    <name evidence="2" type="ORF">HYN46_10055</name>
</gene>
<dbReference type="RefSeq" id="WP_114899262.1">
    <property type="nucleotide sequence ID" value="NZ_CP031222.1"/>
</dbReference>
<proteinExistence type="predicted"/>
<feature type="compositionally biased region" description="Polar residues" evidence="1">
    <location>
        <begin position="1"/>
        <end position="13"/>
    </location>
</feature>
<name>A0A345P793_9GAMM</name>
<protein>
    <submittedName>
        <fullName evidence="2">Uncharacterized protein</fullName>
    </submittedName>
</protein>
<dbReference type="Proteomes" id="UP000253940">
    <property type="component" value="Chromosome"/>
</dbReference>
<evidence type="ECO:0000256" key="1">
    <source>
        <dbReference type="SAM" id="MobiDB-lite"/>
    </source>
</evidence>
<dbReference type="KEGG" id="mbah:HYN46_10055"/>
<keyword evidence="3" id="KW-1185">Reference proteome</keyword>
<feature type="region of interest" description="Disordered" evidence="1">
    <location>
        <begin position="1"/>
        <end position="24"/>
    </location>
</feature>
<organism evidence="2 3">
    <name type="scientific">Aquirhabdus parva</name>
    <dbReference type="NCBI Taxonomy" id="2283318"/>
    <lineage>
        <taxon>Bacteria</taxon>
        <taxon>Pseudomonadati</taxon>
        <taxon>Pseudomonadota</taxon>
        <taxon>Gammaproteobacteria</taxon>
        <taxon>Moraxellales</taxon>
        <taxon>Moraxellaceae</taxon>
        <taxon>Aquirhabdus</taxon>
    </lineage>
</organism>
<accession>A0A345P793</accession>